<evidence type="ECO:0000256" key="4">
    <source>
        <dbReference type="ARBA" id="ARBA00022741"/>
    </source>
</evidence>
<dbReference type="PANTHER" id="PTHR11846">
    <property type="entry name" value="ADENYLOSUCCINATE SYNTHETASE"/>
    <property type="match status" value="1"/>
</dbReference>
<evidence type="ECO:0000256" key="5">
    <source>
        <dbReference type="ARBA" id="ARBA00022755"/>
    </source>
</evidence>
<dbReference type="NCBIfam" id="NF010355">
    <property type="entry name" value="PRK13783.1"/>
    <property type="match status" value="1"/>
</dbReference>
<dbReference type="Pfam" id="PF00709">
    <property type="entry name" value="Adenylsucc_synt"/>
    <property type="match status" value="1"/>
</dbReference>
<comment type="similarity">
    <text evidence="8 10">Belongs to the adenylosuccinate synthetase family.</text>
</comment>
<evidence type="ECO:0000313" key="12">
    <source>
        <dbReference type="Proteomes" id="UP000789941"/>
    </source>
</evidence>
<organism evidence="11 12">
    <name type="scientific">Candidatus Bilamarchaeum dharawalense</name>
    <dbReference type="NCBI Taxonomy" id="2885759"/>
    <lineage>
        <taxon>Archaea</taxon>
        <taxon>Candidatus Micrarchaeota</taxon>
        <taxon>Candidatus Micrarchaeia</taxon>
        <taxon>Candidatus Anstonellales</taxon>
        <taxon>Candidatus Bilamarchaeaceae</taxon>
        <taxon>Candidatus Bilamarchaeum</taxon>
    </lineage>
</organism>
<keyword evidence="4 8" id="KW-0547">Nucleotide-binding</keyword>
<feature type="binding site" evidence="8">
    <location>
        <begin position="12"/>
        <end position="18"/>
    </location>
    <ligand>
        <name>GTP</name>
        <dbReference type="ChEBI" id="CHEBI:37565"/>
    </ligand>
</feature>
<dbReference type="InterPro" id="IPR042111">
    <property type="entry name" value="Adenylosuccinate_synth_dom3"/>
</dbReference>
<dbReference type="SUPFAM" id="SSF52540">
    <property type="entry name" value="P-loop containing nucleoside triphosphate hydrolases"/>
    <property type="match status" value="1"/>
</dbReference>
<dbReference type="GO" id="GO:0004019">
    <property type="term" value="F:adenylosuccinate synthase activity"/>
    <property type="evidence" value="ECO:0007669"/>
    <property type="project" value="UniProtKB-UniRule"/>
</dbReference>
<dbReference type="GO" id="GO:0044208">
    <property type="term" value="P:'de novo' AMP biosynthetic process"/>
    <property type="evidence" value="ECO:0007669"/>
    <property type="project" value="UniProtKB-UniRule"/>
</dbReference>
<evidence type="ECO:0000256" key="7">
    <source>
        <dbReference type="ARBA" id="ARBA00023134"/>
    </source>
</evidence>
<proteinExistence type="inferred from homology"/>
<feature type="binding site" evidence="8">
    <location>
        <begin position="414"/>
        <end position="416"/>
    </location>
    <ligand>
        <name>GTP</name>
        <dbReference type="ChEBI" id="CHEBI:37565"/>
    </ligand>
</feature>
<feature type="binding site" description="in other chain" evidence="8">
    <location>
        <position position="301"/>
    </location>
    <ligand>
        <name>IMP</name>
        <dbReference type="ChEBI" id="CHEBI:58053"/>
        <note>ligand shared between dimeric partners</note>
    </ligand>
</feature>
<dbReference type="PANTHER" id="PTHR11846:SF0">
    <property type="entry name" value="ADENYLOSUCCINATE SYNTHETASE"/>
    <property type="match status" value="1"/>
</dbReference>
<comment type="caution">
    <text evidence="11">The sequence shown here is derived from an EMBL/GenBank/DDBJ whole genome shotgun (WGS) entry which is preliminary data.</text>
</comment>
<dbReference type="InterPro" id="IPR001114">
    <property type="entry name" value="Adenylosuccinate_synthetase"/>
</dbReference>
<feature type="binding site" evidence="8">
    <location>
        <begin position="329"/>
        <end position="331"/>
    </location>
    <ligand>
        <name>GTP</name>
        <dbReference type="ChEBI" id="CHEBI:37565"/>
    </ligand>
</feature>
<dbReference type="PROSITE" id="PS00513">
    <property type="entry name" value="ADENYLOSUCCIN_SYN_2"/>
    <property type="match status" value="1"/>
</dbReference>
<feature type="binding site" evidence="8">
    <location>
        <position position="303"/>
    </location>
    <ligand>
        <name>GTP</name>
        <dbReference type="ChEBI" id="CHEBI:37565"/>
    </ligand>
</feature>
<evidence type="ECO:0000313" key="11">
    <source>
        <dbReference type="EMBL" id="VVC04842.1"/>
    </source>
</evidence>
<feature type="active site" evidence="9">
    <location>
        <position position="136"/>
    </location>
</feature>
<evidence type="ECO:0000256" key="1">
    <source>
        <dbReference type="ARBA" id="ARBA00011738"/>
    </source>
</evidence>
<dbReference type="InterPro" id="IPR042109">
    <property type="entry name" value="Adenylosuccinate_synth_dom1"/>
</dbReference>
<dbReference type="FunFam" id="1.10.300.10:FF:000001">
    <property type="entry name" value="Adenylosuccinate synthetase"/>
    <property type="match status" value="1"/>
</dbReference>
<evidence type="ECO:0000256" key="10">
    <source>
        <dbReference type="RuleBase" id="RU000520"/>
    </source>
</evidence>
<name>A0A5E4LXR3_9ARCH</name>
<dbReference type="Gene3D" id="1.10.300.10">
    <property type="entry name" value="Adenylosuccinate Synthetase, subunit A, domain 2"/>
    <property type="match status" value="1"/>
</dbReference>
<dbReference type="GO" id="GO:0000287">
    <property type="term" value="F:magnesium ion binding"/>
    <property type="evidence" value="ECO:0007669"/>
    <property type="project" value="UniProtKB-UniRule"/>
</dbReference>
<feature type="active site" description="Proton donor" evidence="8">
    <location>
        <position position="41"/>
    </location>
</feature>
<dbReference type="AlphaFoldDB" id="A0A5E4LXR3"/>
<dbReference type="FunFam" id="3.90.170.10:FF:000001">
    <property type="entry name" value="Adenylosuccinate synthetase"/>
    <property type="match status" value="1"/>
</dbReference>
<comment type="cofactor">
    <cofactor evidence="8">
        <name>Mg(2+)</name>
        <dbReference type="ChEBI" id="CHEBI:18420"/>
    </cofactor>
    <text evidence="8">Binds 1 Mg(2+) ion per subunit.</text>
</comment>
<gene>
    <name evidence="8 11" type="primary">purA</name>
    <name evidence="11" type="ORF">LFW2832_01146</name>
</gene>
<dbReference type="SMART" id="SM00788">
    <property type="entry name" value="Adenylsucc_synt"/>
    <property type="match status" value="1"/>
</dbReference>
<dbReference type="InterPro" id="IPR018220">
    <property type="entry name" value="Adenylosuccin_syn_GTP-bd"/>
</dbReference>
<dbReference type="Gene3D" id="3.90.170.10">
    <property type="entry name" value="Adenylosuccinate Synthetase, subunit A, domain 3"/>
    <property type="match status" value="1"/>
</dbReference>
<feature type="binding site" description="in other chain" evidence="8">
    <location>
        <position position="125"/>
    </location>
    <ligand>
        <name>IMP</name>
        <dbReference type="ChEBI" id="CHEBI:58053"/>
        <note>ligand shared between dimeric partners</note>
    </ligand>
</feature>
<feature type="binding site" evidence="8">
    <location>
        <begin position="297"/>
        <end position="303"/>
    </location>
    <ligand>
        <name>substrate</name>
    </ligand>
</feature>
<keyword evidence="2 8" id="KW-0436">Ligase</keyword>
<evidence type="ECO:0000256" key="8">
    <source>
        <dbReference type="HAMAP-Rule" id="MF_00011"/>
    </source>
</evidence>
<feature type="binding site" evidence="8">
    <location>
        <position position="13"/>
    </location>
    <ligand>
        <name>Mg(2+)</name>
        <dbReference type="ChEBI" id="CHEBI:18420"/>
    </ligand>
</feature>
<dbReference type="NCBIfam" id="TIGR00184">
    <property type="entry name" value="purA"/>
    <property type="match status" value="1"/>
</dbReference>
<dbReference type="InterPro" id="IPR033128">
    <property type="entry name" value="Adenylosuccin_syn_Lys_AS"/>
</dbReference>
<dbReference type="Gene3D" id="3.40.440.10">
    <property type="entry name" value="Adenylosuccinate Synthetase, subunit A, domain 1"/>
    <property type="match status" value="1"/>
</dbReference>
<feature type="binding site" description="in other chain" evidence="8">
    <location>
        <begin position="38"/>
        <end position="41"/>
    </location>
    <ligand>
        <name>IMP</name>
        <dbReference type="ChEBI" id="CHEBI:58053"/>
        <note>ligand shared between dimeric partners</note>
    </ligand>
</feature>
<dbReference type="GO" id="GO:0046040">
    <property type="term" value="P:IMP metabolic process"/>
    <property type="evidence" value="ECO:0007669"/>
    <property type="project" value="TreeGrafter"/>
</dbReference>
<feature type="binding site" description="in other chain" evidence="8">
    <location>
        <position position="222"/>
    </location>
    <ligand>
        <name>IMP</name>
        <dbReference type="ChEBI" id="CHEBI:58053"/>
        <note>ligand shared between dimeric partners</note>
    </ligand>
</feature>
<keyword evidence="7 8" id="KW-0342">GTP-binding</keyword>
<feature type="binding site" evidence="8">
    <location>
        <position position="139"/>
    </location>
    <ligand>
        <name>IMP</name>
        <dbReference type="ChEBI" id="CHEBI:58053"/>
        <note>ligand shared between dimeric partners</note>
    </ligand>
</feature>
<comment type="subcellular location">
    <subcellularLocation>
        <location evidence="8">Cytoplasm</location>
    </subcellularLocation>
</comment>
<dbReference type="InterPro" id="IPR042110">
    <property type="entry name" value="Adenylosuccinate_synth_dom2"/>
</dbReference>
<evidence type="ECO:0000256" key="3">
    <source>
        <dbReference type="ARBA" id="ARBA00022723"/>
    </source>
</evidence>
<dbReference type="InterPro" id="IPR027417">
    <property type="entry name" value="P-loop_NTPase"/>
</dbReference>
<sequence length="425" mass="46808">MPVSVIVGMQWGDEGKGKIVDLLASAYDYIVRFNGGDNAGHTIKVGDKKFGLHLIPSGVFYPEKIKVIGNGVVINPDSLLKEINEVESAGFSLSNLFISDRAHVILSWHKLLDGIEDSKNEIGTTKRGIGPTYCDKAARTTAIRIVDLLDRQKLETRVNKILGLKKSLIKIYSGQDSDLNSAQIINSLFEFGQKIKQRVVNAPYLLNQAVKEKKNILLEGAQGTLLDIDHGTYPYVTSSNTVSGSASSGSGIPPTKINKIFGIIKAYTTRVGGGPFPTELSDEIGEKLRQKGGEFGTTTGRPRRCGWLDMVALKYTAMLNGTTDLVITKIDVLNGFDQLKVCVAYEIDGKKTTEFPSDIDSLASVKPIYKTFKGWIITNDEWEEAKQNKKIPEPCQQYVNFIKRELKAKVAILSYGPGREQTIIF</sequence>
<dbReference type="HAMAP" id="MF_00011">
    <property type="entry name" value="Adenylosucc_synth"/>
    <property type="match status" value="1"/>
</dbReference>
<comment type="subunit">
    <text evidence="1 8">Homodimer.</text>
</comment>
<evidence type="ECO:0000256" key="2">
    <source>
        <dbReference type="ARBA" id="ARBA00022598"/>
    </source>
</evidence>
<evidence type="ECO:0000256" key="6">
    <source>
        <dbReference type="ARBA" id="ARBA00022842"/>
    </source>
</evidence>
<accession>A0A5E4LXR3</accession>
<feature type="active site" description="Proton acceptor" evidence="8">
    <location>
        <position position="13"/>
    </location>
</feature>
<dbReference type="PROSITE" id="PS01266">
    <property type="entry name" value="ADENYLOSUCCIN_SYN_1"/>
    <property type="match status" value="1"/>
</dbReference>
<keyword evidence="3 8" id="KW-0479">Metal-binding</keyword>
<dbReference type="EC" id="6.3.4.4" evidence="8 10"/>
<feature type="binding site" evidence="8">
    <location>
        <begin position="40"/>
        <end position="42"/>
    </location>
    <ligand>
        <name>GTP</name>
        <dbReference type="ChEBI" id="CHEBI:37565"/>
    </ligand>
</feature>
<feature type="binding site" description="in other chain" evidence="8">
    <location>
        <position position="237"/>
    </location>
    <ligand>
        <name>IMP</name>
        <dbReference type="ChEBI" id="CHEBI:58053"/>
        <note>ligand shared between dimeric partners</note>
    </ligand>
</feature>
<protein>
    <recommendedName>
        <fullName evidence="8 10">Adenylosuccinate synthetase</fullName>
        <shortName evidence="8">AMPSase</shortName>
        <shortName evidence="8">AdSS</shortName>
        <ecNumber evidence="8 10">6.3.4.4</ecNumber>
    </recommendedName>
    <alternativeName>
        <fullName evidence="8">IMP--aspartate ligase</fullName>
    </alternativeName>
</protein>
<feature type="binding site" evidence="8">
    <location>
        <position position="40"/>
    </location>
    <ligand>
        <name>Mg(2+)</name>
        <dbReference type="ChEBI" id="CHEBI:18420"/>
    </ligand>
</feature>
<feature type="binding site" description="in other chain" evidence="8">
    <location>
        <begin position="13"/>
        <end position="16"/>
    </location>
    <ligand>
        <name>IMP</name>
        <dbReference type="ChEBI" id="CHEBI:58053"/>
        <note>ligand shared between dimeric partners</note>
    </ligand>
</feature>
<dbReference type="Proteomes" id="UP000789941">
    <property type="component" value="Unassembled WGS sequence"/>
</dbReference>
<dbReference type="GO" id="GO:0005525">
    <property type="term" value="F:GTP binding"/>
    <property type="evidence" value="ECO:0007669"/>
    <property type="project" value="UniProtKB-UniRule"/>
</dbReference>
<reference evidence="11 12" key="1">
    <citation type="submission" date="2019-08" db="EMBL/GenBank/DDBJ databases">
        <authorList>
            <person name="Vazquez-Campos X."/>
        </authorList>
    </citation>
    <scope>NUCLEOTIDE SEQUENCE [LARGE SCALE GENOMIC DNA]</scope>
    <source>
        <strain evidence="11">LFW-283_2</strain>
    </source>
</reference>
<dbReference type="GO" id="GO:0005737">
    <property type="term" value="C:cytoplasm"/>
    <property type="evidence" value="ECO:0007669"/>
    <property type="project" value="UniProtKB-SubCell"/>
</dbReference>
<dbReference type="EMBL" id="CABMJJ010000011">
    <property type="protein sequence ID" value="VVC04842.1"/>
    <property type="molecule type" value="Genomic_DNA"/>
</dbReference>
<keyword evidence="6 8" id="KW-0460">Magnesium</keyword>
<dbReference type="UniPathway" id="UPA00075">
    <property type="reaction ID" value="UER00335"/>
</dbReference>
<keyword evidence="8" id="KW-0963">Cytoplasm</keyword>
<dbReference type="CDD" id="cd03108">
    <property type="entry name" value="AdSS"/>
    <property type="match status" value="1"/>
</dbReference>
<evidence type="ECO:0000256" key="9">
    <source>
        <dbReference type="PROSITE-ProRule" id="PRU10134"/>
    </source>
</evidence>
<keyword evidence="5 8" id="KW-0658">Purine biosynthesis</keyword>
<comment type="pathway">
    <text evidence="8 10">Purine metabolism; AMP biosynthesis via de novo pathway; AMP from IMP: step 1/2.</text>
</comment>
<comment type="function">
    <text evidence="8">Plays an important role in the de novo pathway of purine nucleotide biosynthesis. Catalyzes the first committed step in the biosynthesis of AMP from IMP.</text>
</comment>
<dbReference type="NCBIfam" id="NF002223">
    <property type="entry name" value="PRK01117.1"/>
    <property type="match status" value="1"/>
</dbReference>
<comment type="catalytic activity">
    <reaction evidence="8 10">
        <text>IMP + L-aspartate + GTP = N(6)-(1,2-dicarboxyethyl)-AMP + GDP + phosphate + 2 H(+)</text>
        <dbReference type="Rhea" id="RHEA:15753"/>
        <dbReference type="ChEBI" id="CHEBI:15378"/>
        <dbReference type="ChEBI" id="CHEBI:29991"/>
        <dbReference type="ChEBI" id="CHEBI:37565"/>
        <dbReference type="ChEBI" id="CHEBI:43474"/>
        <dbReference type="ChEBI" id="CHEBI:57567"/>
        <dbReference type="ChEBI" id="CHEBI:58053"/>
        <dbReference type="ChEBI" id="CHEBI:58189"/>
        <dbReference type="EC" id="6.3.4.4"/>
    </reaction>
</comment>